<evidence type="ECO:0000256" key="10">
    <source>
        <dbReference type="ARBA" id="ARBA00023136"/>
    </source>
</evidence>
<dbReference type="PANTHER" id="PTHR43394:SF1">
    <property type="entry name" value="ATP-BINDING CASSETTE SUB-FAMILY B MEMBER 10, MITOCHONDRIAL"/>
    <property type="match status" value="1"/>
</dbReference>
<evidence type="ECO:0000256" key="3">
    <source>
        <dbReference type="ARBA" id="ARBA00022475"/>
    </source>
</evidence>
<evidence type="ECO:0000259" key="14">
    <source>
        <dbReference type="PROSITE" id="PS50929"/>
    </source>
</evidence>
<dbReference type="SMART" id="SM00382">
    <property type="entry name" value="AAA"/>
    <property type="match status" value="1"/>
</dbReference>
<feature type="transmembrane region" description="Helical" evidence="12">
    <location>
        <begin position="400"/>
        <end position="421"/>
    </location>
</feature>
<proteinExistence type="inferred from homology"/>
<dbReference type="PROSITE" id="PS00211">
    <property type="entry name" value="ABC_TRANSPORTER_1"/>
    <property type="match status" value="1"/>
</dbReference>
<keyword evidence="9 12" id="KW-1133">Transmembrane helix</keyword>
<keyword evidence="4 12" id="KW-0812">Transmembrane</keyword>
<dbReference type="GO" id="GO:0006508">
    <property type="term" value="P:proteolysis"/>
    <property type="evidence" value="ECO:0007669"/>
    <property type="project" value="InterPro"/>
</dbReference>
<dbReference type="NCBIfam" id="TIGR03796">
    <property type="entry name" value="NHLM_micro_ABC1"/>
    <property type="match status" value="1"/>
</dbReference>
<dbReference type="Proteomes" id="UP000198415">
    <property type="component" value="Unassembled WGS sequence"/>
</dbReference>
<dbReference type="Pfam" id="PF00005">
    <property type="entry name" value="ABC_tran"/>
    <property type="match status" value="1"/>
</dbReference>
<dbReference type="InterPro" id="IPR003593">
    <property type="entry name" value="AAA+_ATPase"/>
</dbReference>
<dbReference type="InterPro" id="IPR017871">
    <property type="entry name" value="ABC_transporter-like_CS"/>
</dbReference>
<dbReference type="Gene3D" id="3.40.50.300">
    <property type="entry name" value="P-loop containing nucleotide triphosphate hydrolases"/>
    <property type="match status" value="1"/>
</dbReference>
<keyword evidence="10 12" id="KW-0472">Membrane</keyword>
<reference evidence="16 17" key="1">
    <citation type="submission" date="2017-06" db="EMBL/GenBank/DDBJ databases">
        <authorList>
            <person name="Kim H.J."/>
            <person name="Triplett B.A."/>
        </authorList>
    </citation>
    <scope>NUCLEOTIDE SEQUENCE [LARGE SCALE GENOMIC DNA]</scope>
    <source>
        <strain evidence="16 17">DSM 43151</strain>
    </source>
</reference>
<keyword evidence="7" id="KW-0788">Thiol protease</keyword>
<dbReference type="EMBL" id="FZNR01000024">
    <property type="protein sequence ID" value="SNS79803.1"/>
    <property type="molecule type" value="Genomic_DNA"/>
</dbReference>
<feature type="transmembrane region" description="Helical" evidence="12">
    <location>
        <begin position="176"/>
        <end position="196"/>
    </location>
</feature>
<dbReference type="RefSeq" id="WP_203833372.1">
    <property type="nucleotide sequence ID" value="NZ_BOMU01000101.1"/>
</dbReference>
<keyword evidence="6" id="KW-0378">Hydrolase</keyword>
<dbReference type="GO" id="GO:0016887">
    <property type="term" value="F:ATP hydrolysis activity"/>
    <property type="evidence" value="ECO:0007669"/>
    <property type="project" value="InterPro"/>
</dbReference>
<dbReference type="PROSITE" id="PS50893">
    <property type="entry name" value="ABC_TRANSPORTER_2"/>
    <property type="match status" value="1"/>
</dbReference>
<evidence type="ECO:0000256" key="1">
    <source>
        <dbReference type="ARBA" id="ARBA00004651"/>
    </source>
</evidence>
<dbReference type="InterPro" id="IPR005074">
    <property type="entry name" value="Peptidase_C39"/>
</dbReference>
<dbReference type="InterPro" id="IPR003439">
    <property type="entry name" value="ABC_transporter-like_ATP-bd"/>
</dbReference>
<dbReference type="GO" id="GO:0015421">
    <property type="term" value="F:ABC-type oligopeptide transporter activity"/>
    <property type="evidence" value="ECO:0007669"/>
    <property type="project" value="TreeGrafter"/>
</dbReference>
<name>A0A239HG38_9ACTN</name>
<dbReference type="GO" id="GO:0008234">
    <property type="term" value="F:cysteine-type peptidase activity"/>
    <property type="evidence" value="ECO:0007669"/>
    <property type="project" value="UniProtKB-KW"/>
</dbReference>
<dbReference type="PROSITE" id="PS50990">
    <property type="entry name" value="PEPTIDASE_C39"/>
    <property type="match status" value="1"/>
</dbReference>
<dbReference type="Gene3D" id="1.20.1560.10">
    <property type="entry name" value="ABC transporter type 1, transmembrane domain"/>
    <property type="match status" value="1"/>
</dbReference>
<evidence type="ECO:0000313" key="16">
    <source>
        <dbReference type="EMBL" id="SNS79803.1"/>
    </source>
</evidence>
<dbReference type="InterPro" id="IPR036640">
    <property type="entry name" value="ABC1_TM_sf"/>
</dbReference>
<sequence>MTAPADIDLGEVSAAAVPHPRRRRVRTPTVIQMEAVECGAAALGIVLGRYGRHVALEELRQTCGVSRDGSTAASVLKGARKYGLVAKGFQMDVDGLADVPLPAVLFWKFEHFVVLEGLGRRVRINDPATGPRTVSWSEFDSAFTGIVLTMRPGPDFEPGGTPFRVLPQLARRWRNLGSVVPLTVLLGLLIAVVGLTQPALVRVFVDRVLLGKDHGAFTSLALAMSAAVLLTLVAGLLQQRLLIRSETALALSSGSRFFRRLLRLPVAFFDQRQAADLTQRVRSNDVVADLLTRRVAATAVDTALVGAYGVLLCSYDVTLGLCAMAFAGLNVAVLRYVAAHRTSVVAGLQAERGKMFATVYTTIQMIESIKATGEEEVGYQRFAARGAAVSSSQQRLGVPAAVLSVIPALIAALNTAVLLGLGSRQVLAGTLSVGVLVAMQGLVTAMNRPIVNLTALGSRLQDMSADLSRLRDVERYPAPARTAVTAPVAPLQGHLRIEKVSFGYNPLGAPLLSDFDLDMPPGSRVALVGSSGSGKSTVGRLVAGLYPAWSGQVTVDGLRRDEIDAELWAATVAMVDQNRMFFEGTIRDNVTLWDPTIGDEEVIAALKDAAIFAEIAGRAGGLSGPVQEGGRNFSGGQRQRLEIARALVRRPQVLVLDEATSALDAETELLIDRNLRRRGATCLIVAHRLSTIRDADLIVVLEGGRAVERGTHDELMAAGGAYARLLREH</sequence>
<dbReference type="Gene3D" id="3.90.70.10">
    <property type="entry name" value="Cysteine proteinases"/>
    <property type="match status" value="1"/>
</dbReference>
<feature type="transmembrane region" description="Helical" evidence="12">
    <location>
        <begin position="216"/>
        <end position="237"/>
    </location>
</feature>
<dbReference type="SUPFAM" id="SSF52540">
    <property type="entry name" value="P-loop containing nucleoside triphosphate hydrolases"/>
    <property type="match status" value="1"/>
</dbReference>
<accession>A0A239HG38</accession>
<feature type="domain" description="ABC transporter" evidence="13">
    <location>
        <begin position="495"/>
        <end position="728"/>
    </location>
</feature>
<evidence type="ECO:0000256" key="4">
    <source>
        <dbReference type="ARBA" id="ARBA00022692"/>
    </source>
</evidence>
<feature type="domain" description="Peptidase C39" evidence="15">
    <location>
        <begin position="32"/>
        <end position="150"/>
    </location>
</feature>
<dbReference type="FunFam" id="3.40.50.300:FF:000299">
    <property type="entry name" value="ABC transporter ATP-binding protein/permease"/>
    <property type="match status" value="1"/>
</dbReference>
<keyword evidence="2" id="KW-0813">Transport</keyword>
<dbReference type="Pfam" id="PF00664">
    <property type="entry name" value="ABC_membrane"/>
    <property type="match status" value="1"/>
</dbReference>
<protein>
    <submittedName>
        <fullName evidence="16">NHLM bacteriocin system ABC transporter, peptidase/ATP-binding protein</fullName>
    </submittedName>
</protein>
<evidence type="ECO:0000313" key="17">
    <source>
        <dbReference type="Proteomes" id="UP000198415"/>
    </source>
</evidence>
<keyword evidence="8 16" id="KW-0067">ATP-binding</keyword>
<evidence type="ECO:0000256" key="8">
    <source>
        <dbReference type="ARBA" id="ARBA00022840"/>
    </source>
</evidence>
<evidence type="ECO:0000256" key="12">
    <source>
        <dbReference type="SAM" id="Phobius"/>
    </source>
</evidence>
<evidence type="ECO:0000256" key="9">
    <source>
        <dbReference type="ARBA" id="ARBA00022989"/>
    </source>
</evidence>
<evidence type="ECO:0000256" key="5">
    <source>
        <dbReference type="ARBA" id="ARBA00022741"/>
    </source>
</evidence>
<dbReference type="Pfam" id="PF03412">
    <property type="entry name" value="Peptidase_C39"/>
    <property type="match status" value="1"/>
</dbReference>
<dbReference type="PANTHER" id="PTHR43394">
    <property type="entry name" value="ATP-DEPENDENT PERMEASE MDL1, MITOCHONDRIAL"/>
    <property type="match status" value="1"/>
</dbReference>
<dbReference type="InterPro" id="IPR039421">
    <property type="entry name" value="Type_1_exporter"/>
</dbReference>
<evidence type="ECO:0000259" key="13">
    <source>
        <dbReference type="PROSITE" id="PS50893"/>
    </source>
</evidence>
<dbReference type="InterPro" id="IPR022514">
    <property type="entry name" value="NHPM_micro_ABC1"/>
</dbReference>
<gene>
    <name evidence="16" type="ORF">SAMN06264365_12463</name>
</gene>
<keyword evidence="7" id="KW-0645">Protease</keyword>
<dbReference type="InterPro" id="IPR011527">
    <property type="entry name" value="ABC1_TM_dom"/>
</dbReference>
<dbReference type="GO" id="GO:0005524">
    <property type="term" value="F:ATP binding"/>
    <property type="evidence" value="ECO:0007669"/>
    <property type="project" value="UniProtKB-KW"/>
</dbReference>
<comment type="similarity">
    <text evidence="11">Belongs to the ABC transporter superfamily. Lipid exporter (TC 3.A.1.106) family.</text>
</comment>
<keyword evidence="17" id="KW-1185">Reference proteome</keyword>
<dbReference type="PROSITE" id="PS50929">
    <property type="entry name" value="ABC_TM1F"/>
    <property type="match status" value="1"/>
</dbReference>
<dbReference type="GO" id="GO:0005886">
    <property type="term" value="C:plasma membrane"/>
    <property type="evidence" value="ECO:0007669"/>
    <property type="project" value="UniProtKB-SubCell"/>
</dbReference>
<evidence type="ECO:0000256" key="7">
    <source>
        <dbReference type="ARBA" id="ARBA00022807"/>
    </source>
</evidence>
<evidence type="ECO:0000256" key="2">
    <source>
        <dbReference type="ARBA" id="ARBA00022448"/>
    </source>
</evidence>
<dbReference type="InterPro" id="IPR027417">
    <property type="entry name" value="P-loop_NTPase"/>
</dbReference>
<feature type="domain" description="ABC transmembrane type-1" evidence="14">
    <location>
        <begin position="182"/>
        <end position="462"/>
    </location>
</feature>
<dbReference type="SUPFAM" id="SSF90123">
    <property type="entry name" value="ABC transporter transmembrane region"/>
    <property type="match status" value="1"/>
</dbReference>
<evidence type="ECO:0000259" key="15">
    <source>
        <dbReference type="PROSITE" id="PS50990"/>
    </source>
</evidence>
<comment type="subcellular location">
    <subcellularLocation>
        <location evidence="1">Cell membrane</location>
        <topology evidence="1">Multi-pass membrane protein</topology>
    </subcellularLocation>
</comment>
<keyword evidence="5" id="KW-0547">Nucleotide-binding</keyword>
<keyword evidence="3" id="KW-1003">Cell membrane</keyword>
<dbReference type="AlphaFoldDB" id="A0A239HG38"/>
<evidence type="ECO:0000256" key="6">
    <source>
        <dbReference type="ARBA" id="ARBA00022801"/>
    </source>
</evidence>
<organism evidence="16 17">
    <name type="scientific">Actinoplanes regularis</name>
    <dbReference type="NCBI Taxonomy" id="52697"/>
    <lineage>
        <taxon>Bacteria</taxon>
        <taxon>Bacillati</taxon>
        <taxon>Actinomycetota</taxon>
        <taxon>Actinomycetes</taxon>
        <taxon>Micromonosporales</taxon>
        <taxon>Micromonosporaceae</taxon>
        <taxon>Actinoplanes</taxon>
    </lineage>
</organism>
<evidence type="ECO:0000256" key="11">
    <source>
        <dbReference type="ARBA" id="ARBA00061644"/>
    </source>
</evidence>